<dbReference type="GO" id="GO:0004843">
    <property type="term" value="F:cysteine-type deubiquitinase activity"/>
    <property type="evidence" value="ECO:0007669"/>
    <property type="project" value="TreeGrafter"/>
</dbReference>
<dbReference type="PROSITE" id="PS50802">
    <property type="entry name" value="OTU"/>
    <property type="match status" value="1"/>
</dbReference>
<keyword evidence="3" id="KW-1185">Reference proteome</keyword>
<evidence type="ECO:0000259" key="1">
    <source>
        <dbReference type="PROSITE" id="PS50802"/>
    </source>
</evidence>
<proteinExistence type="predicted"/>
<dbReference type="CDD" id="cd22758">
    <property type="entry name" value="OTU_232R-like"/>
    <property type="match status" value="1"/>
</dbReference>
<feature type="domain" description="OTU" evidence="1">
    <location>
        <begin position="6"/>
        <end position="133"/>
    </location>
</feature>
<dbReference type="AlphaFoldDB" id="A0AAU9VS85"/>
<dbReference type="PANTHER" id="PTHR12419">
    <property type="entry name" value="OTU DOMAIN CONTAINING PROTEIN"/>
    <property type="match status" value="1"/>
</dbReference>
<name>A0AAU9VS85_9CNID</name>
<dbReference type="PANTHER" id="PTHR12419:SF11">
    <property type="entry name" value="OTU DOMAIN-CONTAINING PROTEIN DDB_G0284757"/>
    <property type="match status" value="1"/>
</dbReference>
<dbReference type="Pfam" id="PF20209">
    <property type="entry name" value="DUF6570"/>
    <property type="match status" value="1"/>
</dbReference>
<gene>
    <name evidence="2" type="ORF">PMEA_00010571</name>
</gene>
<reference evidence="2 3" key="1">
    <citation type="submission" date="2022-05" db="EMBL/GenBank/DDBJ databases">
        <authorList>
            <consortium name="Genoscope - CEA"/>
            <person name="William W."/>
        </authorList>
    </citation>
    <scope>NUCLEOTIDE SEQUENCE [LARGE SCALE GENOMIC DNA]</scope>
</reference>
<organism evidence="2 3">
    <name type="scientific">Pocillopora meandrina</name>
    <dbReference type="NCBI Taxonomy" id="46732"/>
    <lineage>
        <taxon>Eukaryota</taxon>
        <taxon>Metazoa</taxon>
        <taxon>Cnidaria</taxon>
        <taxon>Anthozoa</taxon>
        <taxon>Hexacorallia</taxon>
        <taxon>Scleractinia</taxon>
        <taxon>Astrocoeniina</taxon>
        <taxon>Pocilloporidae</taxon>
        <taxon>Pocillopora</taxon>
    </lineage>
</organism>
<evidence type="ECO:0000313" key="2">
    <source>
        <dbReference type="EMBL" id="CAH3034297.1"/>
    </source>
</evidence>
<dbReference type="SUPFAM" id="SSF54001">
    <property type="entry name" value="Cysteine proteinases"/>
    <property type="match status" value="1"/>
</dbReference>
<dbReference type="InterPro" id="IPR046700">
    <property type="entry name" value="DUF6570"/>
</dbReference>
<dbReference type="InterPro" id="IPR038765">
    <property type="entry name" value="Papain-like_cys_pep_sf"/>
</dbReference>
<dbReference type="Proteomes" id="UP001159428">
    <property type="component" value="Unassembled WGS sequence"/>
</dbReference>
<dbReference type="Gene3D" id="3.90.70.80">
    <property type="match status" value="1"/>
</dbReference>
<comment type="caution">
    <text evidence="2">The sequence shown here is derived from an EMBL/GenBank/DDBJ whole genome shotgun (WGS) entry which is preliminary data.</text>
</comment>
<dbReference type="GO" id="GO:0016579">
    <property type="term" value="P:protein deubiquitination"/>
    <property type="evidence" value="ECO:0007669"/>
    <property type="project" value="TreeGrafter"/>
</dbReference>
<protein>
    <recommendedName>
        <fullName evidence="1">OTU domain-containing protein</fullName>
    </recommendedName>
</protein>
<evidence type="ECO:0000313" key="3">
    <source>
        <dbReference type="Proteomes" id="UP001159428"/>
    </source>
</evidence>
<dbReference type="InterPro" id="IPR003323">
    <property type="entry name" value="OTU_dom"/>
</dbReference>
<dbReference type="InterPro" id="IPR050704">
    <property type="entry name" value="Peptidase_C85-like"/>
</dbReference>
<dbReference type="Pfam" id="PF02338">
    <property type="entry name" value="OTU"/>
    <property type="match status" value="1"/>
</dbReference>
<dbReference type="EMBL" id="CALNXJ010000002">
    <property type="protein sequence ID" value="CAH3034297.1"/>
    <property type="molecule type" value="Genomic_DNA"/>
</dbReference>
<accession>A0AAU9VS85</accession>
<sequence length="421" mass="48615">MLPHGLIPLDVGGEGDCFFRSVSHQLYGNSNSHLTIRSLGVRYLKDNPERFIESIVGMSWSRYLTNMSLQGTWANHIIIQAVADAMNLKIHIIESDSNYREITLIQPPNATSDIRSIYIGHMGQMHYVSACNSFEQDSNHRNANDIQQTIPNDSVQNEFSETVTDKDTGIIRNNSNQTRKRDRAAYMRQYRKLNNSPEKRLKTNEYLKKYREMNASPEKRSKTNEYLKKYREINASPEKRLKTNEYQREYRQGHKTSMEFAINRFHEIVNQGPLYTSVGNKEWVCHTCSRYLMKNKVPPCSIANGKAFPVKPDFFDLNELECRLLAPRIAFQKLMQAARGRQLKIHGNIVNVPADVTHTVSILPRLQNQTATIKVNLKRMLKYKSSALSLNVRPYKVFEAANWLISHSNLYKEEGIVLNND</sequence>